<dbReference type="InterPro" id="IPR015168">
    <property type="entry name" value="SsuA/THI5"/>
</dbReference>
<evidence type="ECO:0000256" key="10">
    <source>
        <dbReference type="ARBA" id="ARBA00033171"/>
    </source>
</evidence>
<gene>
    <name evidence="14" type="ORF">LMG28688_02629</name>
</gene>
<keyword evidence="8" id="KW-0784">Thiamine biosynthesis</keyword>
<organism evidence="14 15">
    <name type="scientific">Paraburkholderia caffeinitolerans</name>
    <dbReference type="NCBI Taxonomy" id="1723730"/>
    <lineage>
        <taxon>Bacteria</taxon>
        <taxon>Pseudomonadati</taxon>
        <taxon>Pseudomonadota</taxon>
        <taxon>Betaproteobacteria</taxon>
        <taxon>Burkholderiales</taxon>
        <taxon>Burkholderiaceae</taxon>
        <taxon>Paraburkholderia</taxon>
    </lineage>
</organism>
<comment type="catalytic activity">
    <reaction evidence="11">
        <text>N(6)-(pyridoxal phosphate)-L-lysyl-[4-amino-5-hydroxymethyl-2-methylpyrimidine phosphate synthase] + L-histidyl-[4-amino-5-hydroxymethyl-2-methylpyrimidine phosphate synthase] + 2 Fe(3+) + 4 H2O = L-lysyl-[4-amino-5-hydroxymethyl-2-methylpyrimidine phosphate synthase] + (2S)-2-amino-5-hydroxy-4-oxopentanoyl-[4-amino-5-hydroxymethyl-2-methylpyrimidine phosphate synthase] + 4-amino-2-methyl-5-(phosphooxymethyl)pyrimidine + 3-oxopropanoate + 2 Fe(2+) + 2 H(+)</text>
        <dbReference type="Rhea" id="RHEA:65756"/>
        <dbReference type="Rhea" id="RHEA-COMP:16892"/>
        <dbReference type="Rhea" id="RHEA-COMP:16893"/>
        <dbReference type="Rhea" id="RHEA-COMP:16894"/>
        <dbReference type="Rhea" id="RHEA-COMP:16895"/>
        <dbReference type="ChEBI" id="CHEBI:15377"/>
        <dbReference type="ChEBI" id="CHEBI:15378"/>
        <dbReference type="ChEBI" id="CHEBI:29033"/>
        <dbReference type="ChEBI" id="CHEBI:29034"/>
        <dbReference type="ChEBI" id="CHEBI:29969"/>
        <dbReference type="ChEBI" id="CHEBI:29979"/>
        <dbReference type="ChEBI" id="CHEBI:33190"/>
        <dbReference type="ChEBI" id="CHEBI:58354"/>
        <dbReference type="ChEBI" id="CHEBI:143915"/>
        <dbReference type="ChEBI" id="CHEBI:157692"/>
    </reaction>
    <physiologicalReaction direction="left-to-right" evidence="11">
        <dbReference type="Rhea" id="RHEA:65757"/>
    </physiologicalReaction>
</comment>
<dbReference type="PANTHER" id="PTHR31528">
    <property type="entry name" value="4-AMINO-5-HYDROXYMETHYL-2-METHYLPYRIMIDINE PHOSPHATE SYNTHASE THI11-RELATED"/>
    <property type="match status" value="1"/>
</dbReference>
<evidence type="ECO:0000313" key="15">
    <source>
        <dbReference type="Proteomes" id="UP000494119"/>
    </source>
</evidence>
<evidence type="ECO:0000256" key="7">
    <source>
        <dbReference type="ARBA" id="ARBA00022898"/>
    </source>
</evidence>
<reference evidence="14 15" key="1">
    <citation type="submission" date="2020-04" db="EMBL/GenBank/DDBJ databases">
        <authorList>
            <person name="De Canck E."/>
        </authorList>
    </citation>
    <scope>NUCLEOTIDE SEQUENCE [LARGE SCALE GENOMIC DNA]</scope>
    <source>
        <strain evidence="14 15">LMG 28688</strain>
    </source>
</reference>
<evidence type="ECO:0000259" key="13">
    <source>
        <dbReference type="Pfam" id="PF09084"/>
    </source>
</evidence>
<evidence type="ECO:0000256" key="2">
    <source>
        <dbReference type="ARBA" id="ARBA00004948"/>
    </source>
</evidence>
<evidence type="ECO:0000256" key="9">
    <source>
        <dbReference type="ARBA" id="ARBA00023004"/>
    </source>
</evidence>
<evidence type="ECO:0000256" key="11">
    <source>
        <dbReference type="ARBA" id="ARBA00048179"/>
    </source>
</evidence>
<feature type="domain" description="SsuA/THI5-like" evidence="13">
    <location>
        <begin position="49"/>
        <end position="264"/>
    </location>
</feature>
<dbReference type="Pfam" id="PF09084">
    <property type="entry name" value="NMT1"/>
    <property type="match status" value="1"/>
</dbReference>
<keyword evidence="12" id="KW-0732">Signal</keyword>
<dbReference type="GO" id="GO:0016740">
    <property type="term" value="F:transferase activity"/>
    <property type="evidence" value="ECO:0007669"/>
    <property type="project" value="UniProtKB-KW"/>
</dbReference>
<evidence type="ECO:0000313" key="14">
    <source>
        <dbReference type="EMBL" id="CAB3788165.1"/>
    </source>
</evidence>
<dbReference type="GO" id="GO:0009228">
    <property type="term" value="P:thiamine biosynthetic process"/>
    <property type="evidence" value="ECO:0007669"/>
    <property type="project" value="UniProtKB-KW"/>
</dbReference>
<comment type="similarity">
    <text evidence="3">Belongs to the NMT1/THI5 family.</text>
</comment>
<evidence type="ECO:0000256" key="5">
    <source>
        <dbReference type="ARBA" id="ARBA00022679"/>
    </source>
</evidence>
<accession>A0A6J5FZ07</accession>
<dbReference type="InterPro" id="IPR027939">
    <property type="entry name" value="NMT1/THI5"/>
</dbReference>
<feature type="signal peptide" evidence="12">
    <location>
        <begin position="1"/>
        <end position="32"/>
    </location>
</feature>
<keyword evidence="9" id="KW-0408">Iron</keyword>
<dbReference type="Proteomes" id="UP000494119">
    <property type="component" value="Unassembled WGS sequence"/>
</dbReference>
<keyword evidence="6" id="KW-0479">Metal-binding</keyword>
<dbReference type="RefSeq" id="WP_129563563.1">
    <property type="nucleotide sequence ID" value="NZ_CADIKL010000011.1"/>
</dbReference>
<comment type="function">
    <text evidence="1">Responsible for the formation of the pyrimidine heterocycle in the thiamine biosynthesis pathway. Catalyzes the formation of hydroxymethylpyrimidine phosphate (HMP-P) from histidine and pyridoxal phosphate (PLP). The protein uses PLP and the active site histidine to form HMP-P, generating an inactive enzyme. The enzyme can only undergo a single turnover, which suggests it is a suicide enzyme.</text>
</comment>
<feature type="chain" id="PRO_5026806543" description="Thiamine pyrimidine synthase" evidence="12">
    <location>
        <begin position="33"/>
        <end position="337"/>
    </location>
</feature>
<dbReference type="EMBL" id="CADIKL010000011">
    <property type="protein sequence ID" value="CAB3788165.1"/>
    <property type="molecule type" value="Genomic_DNA"/>
</dbReference>
<evidence type="ECO:0000256" key="3">
    <source>
        <dbReference type="ARBA" id="ARBA00009406"/>
    </source>
</evidence>
<evidence type="ECO:0000256" key="8">
    <source>
        <dbReference type="ARBA" id="ARBA00022977"/>
    </source>
</evidence>
<protein>
    <recommendedName>
        <fullName evidence="10">Thiamine pyrimidine synthase</fullName>
    </recommendedName>
</protein>
<name>A0A6J5FZ07_9BURK</name>
<dbReference type="AlphaFoldDB" id="A0A6J5FZ07"/>
<evidence type="ECO:0000256" key="4">
    <source>
        <dbReference type="ARBA" id="ARBA00011738"/>
    </source>
</evidence>
<dbReference type="PANTHER" id="PTHR31528:SF1">
    <property type="entry name" value="4-AMINO-5-HYDROXYMETHYL-2-METHYLPYRIMIDINE PHOSPHATE SYNTHASE THI11-RELATED"/>
    <property type="match status" value="1"/>
</dbReference>
<dbReference type="GO" id="GO:0046872">
    <property type="term" value="F:metal ion binding"/>
    <property type="evidence" value="ECO:0007669"/>
    <property type="project" value="UniProtKB-KW"/>
</dbReference>
<sequence length="337" mass="35997">MWVKRLGACLRALTLAAAALAGAAGTAGAAYATDTVRVNLGWLPQGSTGGILLAQAKGYYRDAGLDVSIMRGYGGQRTVNEVDEGLFEFGYGDPVSVTLNRAQGGHAVLVGAVNTRWPGAICYLERPGFKVATPKDLAGLTLGGGGASAVQNIVPAWLKQNGMAPGAIKLVRLDPAVINTALLQKRIDLSECWEGASLPVQATIAQRAGQHVGKLLYRDFGLDMMGSGLVTTDAYMARHPDVVKRFVEATYRGYALMRDQPQAAADAIAAQYPMLDRAILLQQIQESNALIADDPAHHPMGWLRPERMDATVRFVSQAFGLNGKVKASDLYTNRFVQ</sequence>
<evidence type="ECO:0000256" key="1">
    <source>
        <dbReference type="ARBA" id="ARBA00003469"/>
    </source>
</evidence>
<dbReference type="SUPFAM" id="SSF53850">
    <property type="entry name" value="Periplasmic binding protein-like II"/>
    <property type="match status" value="1"/>
</dbReference>
<evidence type="ECO:0000256" key="6">
    <source>
        <dbReference type="ARBA" id="ARBA00022723"/>
    </source>
</evidence>
<comment type="pathway">
    <text evidence="2">Cofactor biosynthesis; thiamine diphosphate biosynthesis.</text>
</comment>
<keyword evidence="5" id="KW-0808">Transferase</keyword>
<keyword evidence="15" id="KW-1185">Reference proteome</keyword>
<proteinExistence type="inferred from homology"/>
<keyword evidence="7" id="KW-0663">Pyridoxal phosphate</keyword>
<evidence type="ECO:0000256" key="12">
    <source>
        <dbReference type="SAM" id="SignalP"/>
    </source>
</evidence>
<dbReference type="Gene3D" id="3.40.190.10">
    <property type="entry name" value="Periplasmic binding protein-like II"/>
    <property type="match status" value="2"/>
</dbReference>
<comment type="subunit">
    <text evidence="4">Homodimer.</text>
</comment>